<dbReference type="OrthoDB" id="7526931at2759"/>
<dbReference type="Proteomes" id="UP000504635">
    <property type="component" value="Unplaced"/>
</dbReference>
<accession>A0A6J2XNG9</accession>
<protein>
    <submittedName>
        <fullName evidence="2">Uncharacterized protein LOC115879764</fullName>
    </submittedName>
</protein>
<organism evidence="1 2">
    <name type="scientific">Sitophilus oryzae</name>
    <name type="common">Rice weevil</name>
    <name type="synonym">Curculio oryzae</name>
    <dbReference type="NCBI Taxonomy" id="7048"/>
    <lineage>
        <taxon>Eukaryota</taxon>
        <taxon>Metazoa</taxon>
        <taxon>Ecdysozoa</taxon>
        <taxon>Arthropoda</taxon>
        <taxon>Hexapoda</taxon>
        <taxon>Insecta</taxon>
        <taxon>Pterygota</taxon>
        <taxon>Neoptera</taxon>
        <taxon>Endopterygota</taxon>
        <taxon>Coleoptera</taxon>
        <taxon>Polyphaga</taxon>
        <taxon>Cucujiformia</taxon>
        <taxon>Curculionidae</taxon>
        <taxon>Dryophthorinae</taxon>
        <taxon>Sitophilus</taxon>
    </lineage>
</organism>
<evidence type="ECO:0000313" key="1">
    <source>
        <dbReference type="Proteomes" id="UP000504635"/>
    </source>
</evidence>
<name>A0A6J2XNG9_SITOR</name>
<gene>
    <name evidence="2" type="primary">LOC115879764</name>
</gene>
<dbReference type="KEGG" id="soy:115879764"/>
<keyword evidence="1" id="KW-1185">Reference proteome</keyword>
<dbReference type="RefSeq" id="XP_030752611.1">
    <property type="nucleotide sequence ID" value="XM_030896751.1"/>
</dbReference>
<reference evidence="2" key="1">
    <citation type="submission" date="2025-08" db="UniProtKB">
        <authorList>
            <consortium name="RefSeq"/>
        </authorList>
    </citation>
    <scope>IDENTIFICATION</scope>
    <source>
        <tissue evidence="2">Gonads</tissue>
    </source>
</reference>
<dbReference type="InParanoid" id="A0A6J2XNG9"/>
<proteinExistence type="predicted"/>
<evidence type="ECO:0000313" key="2">
    <source>
        <dbReference type="RefSeq" id="XP_030752611.1"/>
    </source>
</evidence>
<sequence length="178" mass="20521">MWSLKKVLKFKIKLLILVLILYMVFCVDSYEFSLKKRVKRKVLFTKSSKFFFRLNGKDNILNYTTLLAHGWGFRISYDLPSSLNQRLRFFKRDVHSDIENINNPIVSKLVYCVLAQVCSIVSQSFLAENCGIFCEIAKIIASARGIEANFFKSLADKCQLYQERCPQTDLGSSIFGFG</sequence>
<dbReference type="GeneID" id="115879764"/>
<dbReference type="AlphaFoldDB" id="A0A6J2XNG9"/>